<evidence type="ECO:0000256" key="8">
    <source>
        <dbReference type="ARBA" id="ARBA00023015"/>
    </source>
</evidence>
<dbReference type="Proteomes" id="UP000823775">
    <property type="component" value="Unassembled WGS sequence"/>
</dbReference>
<protein>
    <recommendedName>
        <fullName evidence="2">histone acetyltransferase</fullName>
        <ecNumber evidence="2">2.3.1.48</ecNumber>
    </recommendedName>
</protein>
<dbReference type="PANTHER" id="PTHR13808">
    <property type="entry name" value="CBP/P300-RELATED"/>
    <property type="match status" value="1"/>
</dbReference>
<feature type="domain" description="TAZ-type" evidence="12">
    <location>
        <begin position="81"/>
        <end position="162"/>
    </location>
</feature>
<accession>A0ABS8UID0</accession>
<keyword evidence="10" id="KW-0539">Nucleus</keyword>
<evidence type="ECO:0000313" key="14">
    <source>
        <dbReference type="Proteomes" id="UP000823775"/>
    </source>
</evidence>
<evidence type="ECO:0000256" key="9">
    <source>
        <dbReference type="ARBA" id="ARBA00023163"/>
    </source>
</evidence>
<dbReference type="Gene3D" id="1.20.1020.10">
    <property type="entry name" value="TAZ domain"/>
    <property type="match status" value="1"/>
</dbReference>
<evidence type="ECO:0000256" key="6">
    <source>
        <dbReference type="ARBA" id="ARBA00022833"/>
    </source>
</evidence>
<name>A0ABS8UID0_DATST</name>
<keyword evidence="4" id="KW-0479">Metal-binding</keyword>
<dbReference type="EC" id="2.3.1.48" evidence="2"/>
<evidence type="ECO:0000259" key="12">
    <source>
        <dbReference type="PROSITE" id="PS50134"/>
    </source>
</evidence>
<dbReference type="PANTHER" id="PTHR13808:SF1">
    <property type="entry name" value="HISTONE ACETYLTRANSFERASE"/>
    <property type="match status" value="1"/>
</dbReference>
<evidence type="ECO:0000256" key="4">
    <source>
        <dbReference type="ARBA" id="ARBA00022723"/>
    </source>
</evidence>
<keyword evidence="3" id="KW-0808">Transferase</keyword>
<evidence type="ECO:0000256" key="5">
    <source>
        <dbReference type="ARBA" id="ARBA00022771"/>
    </source>
</evidence>
<gene>
    <name evidence="13" type="ORF">HAX54_015755</name>
</gene>
<dbReference type="PROSITE" id="PS50134">
    <property type="entry name" value="ZF_TAZ"/>
    <property type="match status" value="1"/>
</dbReference>
<sequence>MRSSRYTYGRKALYNRLGNHLVHYGLGSTYIWCFGTEQKLEDRERHLINQKDNHILHPSKIKEVPHDTKDEDENLKSEVFNLRQVSQIRNSQDLLVHGSQCCDRHCQYPNCRKVKELFHHGTQCKIQVAGGCLICKKMWFLFQLHARSCKESECNFPCCRYLKEQFEQSNSRRRAAVMEMMKQRAKNFAGGSW</sequence>
<dbReference type="InterPro" id="IPR013178">
    <property type="entry name" value="Histone_AcTrfase_Rtt109/CBP"/>
</dbReference>
<dbReference type="EMBL" id="JACEIK010002008">
    <property type="protein sequence ID" value="MCD9558400.1"/>
    <property type="molecule type" value="Genomic_DNA"/>
</dbReference>
<evidence type="ECO:0000256" key="10">
    <source>
        <dbReference type="ARBA" id="ARBA00023242"/>
    </source>
</evidence>
<evidence type="ECO:0000256" key="2">
    <source>
        <dbReference type="ARBA" id="ARBA00013184"/>
    </source>
</evidence>
<comment type="catalytic activity">
    <reaction evidence="11">
        <text>L-lysyl-[protein] + acetyl-CoA = N(6)-acetyl-L-lysyl-[protein] + CoA + H(+)</text>
        <dbReference type="Rhea" id="RHEA:45948"/>
        <dbReference type="Rhea" id="RHEA-COMP:9752"/>
        <dbReference type="Rhea" id="RHEA-COMP:10731"/>
        <dbReference type="ChEBI" id="CHEBI:15378"/>
        <dbReference type="ChEBI" id="CHEBI:29969"/>
        <dbReference type="ChEBI" id="CHEBI:57287"/>
        <dbReference type="ChEBI" id="CHEBI:57288"/>
        <dbReference type="ChEBI" id="CHEBI:61930"/>
        <dbReference type="EC" id="2.3.1.48"/>
    </reaction>
</comment>
<dbReference type="SUPFAM" id="SSF57933">
    <property type="entry name" value="TAZ domain"/>
    <property type="match status" value="1"/>
</dbReference>
<keyword evidence="14" id="KW-1185">Reference proteome</keyword>
<dbReference type="InterPro" id="IPR000197">
    <property type="entry name" value="Znf_TAZ"/>
</dbReference>
<evidence type="ECO:0000256" key="7">
    <source>
        <dbReference type="ARBA" id="ARBA00022853"/>
    </source>
</evidence>
<dbReference type="InterPro" id="IPR035898">
    <property type="entry name" value="TAZ_dom_sf"/>
</dbReference>
<evidence type="ECO:0000256" key="11">
    <source>
        <dbReference type="ARBA" id="ARBA00048017"/>
    </source>
</evidence>
<dbReference type="SMART" id="SM00551">
    <property type="entry name" value="ZnF_TAZ"/>
    <property type="match status" value="1"/>
</dbReference>
<keyword evidence="6" id="KW-0862">Zinc</keyword>
<keyword evidence="9" id="KW-0804">Transcription</keyword>
<comment type="caution">
    <text evidence="13">The sequence shown here is derived from an EMBL/GenBank/DDBJ whole genome shotgun (WGS) entry which is preliminary data.</text>
</comment>
<keyword evidence="8" id="KW-0805">Transcription regulation</keyword>
<evidence type="ECO:0000256" key="3">
    <source>
        <dbReference type="ARBA" id="ARBA00022679"/>
    </source>
</evidence>
<evidence type="ECO:0000313" key="13">
    <source>
        <dbReference type="EMBL" id="MCD9558400.1"/>
    </source>
</evidence>
<keyword evidence="7" id="KW-0156">Chromatin regulator</keyword>
<keyword evidence="5" id="KW-0863">Zinc-finger</keyword>
<evidence type="ECO:0000256" key="1">
    <source>
        <dbReference type="ARBA" id="ARBA00004123"/>
    </source>
</evidence>
<proteinExistence type="predicted"/>
<reference evidence="13 14" key="1">
    <citation type="journal article" date="2021" name="BMC Genomics">
        <title>Datura genome reveals duplications of psychoactive alkaloid biosynthetic genes and high mutation rate following tissue culture.</title>
        <authorList>
            <person name="Rajewski A."/>
            <person name="Carter-House D."/>
            <person name="Stajich J."/>
            <person name="Litt A."/>
        </authorList>
    </citation>
    <scope>NUCLEOTIDE SEQUENCE [LARGE SCALE GENOMIC DNA]</scope>
    <source>
        <strain evidence="13">AR-01</strain>
    </source>
</reference>
<comment type="subcellular location">
    <subcellularLocation>
        <location evidence="1">Nucleus</location>
    </subcellularLocation>
</comment>
<organism evidence="13 14">
    <name type="scientific">Datura stramonium</name>
    <name type="common">Jimsonweed</name>
    <name type="synonym">Common thornapple</name>
    <dbReference type="NCBI Taxonomy" id="4076"/>
    <lineage>
        <taxon>Eukaryota</taxon>
        <taxon>Viridiplantae</taxon>
        <taxon>Streptophyta</taxon>
        <taxon>Embryophyta</taxon>
        <taxon>Tracheophyta</taxon>
        <taxon>Spermatophyta</taxon>
        <taxon>Magnoliopsida</taxon>
        <taxon>eudicotyledons</taxon>
        <taxon>Gunneridae</taxon>
        <taxon>Pentapetalae</taxon>
        <taxon>asterids</taxon>
        <taxon>lamiids</taxon>
        <taxon>Solanales</taxon>
        <taxon>Solanaceae</taxon>
        <taxon>Solanoideae</taxon>
        <taxon>Datureae</taxon>
        <taxon>Datura</taxon>
    </lineage>
</organism>
<dbReference type="Pfam" id="PF02135">
    <property type="entry name" value="zf-TAZ"/>
    <property type="match status" value="1"/>
</dbReference>